<dbReference type="Pfam" id="PF00561">
    <property type="entry name" value="Abhydrolase_1"/>
    <property type="match status" value="1"/>
</dbReference>
<keyword evidence="2" id="KW-0378">Hydrolase</keyword>
<dbReference type="InterPro" id="IPR029058">
    <property type="entry name" value="AB_hydrolase_fold"/>
</dbReference>
<dbReference type="PRINTS" id="PR00111">
    <property type="entry name" value="ABHYDROLASE"/>
</dbReference>
<organism evidence="2 3">
    <name type="scientific">Limnothrix redekei LRLZ20PSL1</name>
    <dbReference type="NCBI Taxonomy" id="3112953"/>
    <lineage>
        <taxon>Bacteria</taxon>
        <taxon>Bacillati</taxon>
        <taxon>Cyanobacteriota</taxon>
        <taxon>Cyanophyceae</taxon>
        <taxon>Pseudanabaenales</taxon>
        <taxon>Pseudanabaenaceae</taxon>
        <taxon>Limnothrix</taxon>
    </lineage>
</organism>
<keyword evidence="3" id="KW-1185">Reference proteome</keyword>
<evidence type="ECO:0000313" key="3">
    <source>
        <dbReference type="Proteomes" id="UP001604335"/>
    </source>
</evidence>
<dbReference type="SUPFAM" id="SSF53474">
    <property type="entry name" value="alpha/beta-Hydrolases"/>
    <property type="match status" value="1"/>
</dbReference>
<evidence type="ECO:0000313" key="2">
    <source>
        <dbReference type="EMBL" id="MFG3817541.1"/>
    </source>
</evidence>
<dbReference type="InterPro" id="IPR050228">
    <property type="entry name" value="Carboxylesterase_BioH"/>
</dbReference>
<protein>
    <submittedName>
        <fullName evidence="2">Alpha/beta fold hydrolase</fullName>
    </submittedName>
</protein>
<dbReference type="PANTHER" id="PTHR43194">
    <property type="entry name" value="HYDROLASE ALPHA/BETA FOLD FAMILY"/>
    <property type="match status" value="1"/>
</dbReference>
<dbReference type="PRINTS" id="PR00412">
    <property type="entry name" value="EPOXHYDRLASE"/>
</dbReference>
<accession>A0ABW7C8P1</accession>
<evidence type="ECO:0000259" key="1">
    <source>
        <dbReference type="Pfam" id="PF00561"/>
    </source>
</evidence>
<dbReference type="Proteomes" id="UP001604335">
    <property type="component" value="Unassembled WGS sequence"/>
</dbReference>
<feature type="domain" description="AB hydrolase-1" evidence="1">
    <location>
        <begin position="31"/>
        <end position="137"/>
    </location>
</feature>
<dbReference type="InterPro" id="IPR000639">
    <property type="entry name" value="Epox_hydrolase-like"/>
</dbReference>
<dbReference type="Gene3D" id="3.40.50.1820">
    <property type="entry name" value="alpha/beta hydrolase"/>
    <property type="match status" value="1"/>
</dbReference>
<reference evidence="3" key="1">
    <citation type="journal article" date="2024" name="Algal Res.">
        <title>Biochemical, toxicological and genomic investigation of a high-biomass producing Limnothrix strain isolated from Italian shallow drinking water reservoir.</title>
        <authorList>
            <person name="Simonazzi M."/>
            <person name="Shishido T.K."/>
            <person name="Delbaje E."/>
            <person name="Wahlsten M."/>
            <person name="Fewer D.P."/>
            <person name="Sivonen K."/>
            <person name="Pezzolesi L."/>
            <person name="Pistocchi R."/>
        </authorList>
    </citation>
    <scope>NUCLEOTIDE SEQUENCE [LARGE SCALE GENOMIC DNA]</scope>
    <source>
        <strain evidence="3">LRLZ20PSL1</strain>
    </source>
</reference>
<gene>
    <name evidence="2" type="ORF">VPK24_07820</name>
</gene>
<name>A0ABW7C8P1_9CYAN</name>
<dbReference type="PANTHER" id="PTHR43194:SF2">
    <property type="entry name" value="PEROXISOMAL MEMBRANE PROTEIN LPX1"/>
    <property type="match status" value="1"/>
</dbReference>
<dbReference type="EMBL" id="JAZAQF010000045">
    <property type="protein sequence ID" value="MFG3817541.1"/>
    <property type="molecule type" value="Genomic_DNA"/>
</dbReference>
<proteinExistence type="predicted"/>
<dbReference type="RefSeq" id="WP_393011938.1">
    <property type="nucleotide sequence ID" value="NZ_JAZAQF010000045.1"/>
</dbReference>
<dbReference type="GO" id="GO:0016787">
    <property type="term" value="F:hydrolase activity"/>
    <property type="evidence" value="ECO:0007669"/>
    <property type="project" value="UniProtKB-KW"/>
</dbReference>
<dbReference type="InterPro" id="IPR000073">
    <property type="entry name" value="AB_hydrolase_1"/>
</dbReference>
<sequence length="284" mass="31572">MAKRIPEQTVKAGDYTWVYREALPESPNDRPPVLLLHGLVAFGYSWRKVLPALAEQGFRAIAPDFPGFGASDRPERLDFAYTPDALIGLLEQFLDAMDLDRVSIVAQGFFGSLGIQYALRNPDRVERLAIINGPIFPEAKLPWKISQMAIPLVGDMMTQDPLLVDRLLEGGGPYQVDDADLDVYRRPFLTSSGAGRALLAVLQNLRLKQAVQEITEGLARWEKPTLVAWGTSDPWLPVEAAKAAAKTIADCEFVEMSETGHYAQEDWPEKVSEALIPLLRRMPT</sequence>
<comment type="caution">
    <text evidence="2">The sequence shown here is derived from an EMBL/GenBank/DDBJ whole genome shotgun (WGS) entry which is preliminary data.</text>
</comment>